<feature type="coiled-coil region" evidence="10">
    <location>
        <begin position="1483"/>
        <end position="1517"/>
    </location>
</feature>
<evidence type="ECO:0000256" key="7">
    <source>
        <dbReference type="ARBA" id="ARBA00023273"/>
    </source>
</evidence>
<dbReference type="Gene3D" id="2.130.10.10">
    <property type="entry name" value="YVTN repeat-like/Quinoprotein amine dehydrogenase"/>
    <property type="match status" value="2"/>
</dbReference>
<evidence type="ECO:0000256" key="6">
    <source>
        <dbReference type="ARBA" id="ARBA00023212"/>
    </source>
</evidence>
<keyword evidence="7" id="KW-0966">Cell projection</keyword>
<evidence type="ECO:0000256" key="2">
    <source>
        <dbReference type="ARBA" id="ARBA00022490"/>
    </source>
</evidence>
<dbReference type="GeneID" id="108557359"/>
<evidence type="ECO:0000256" key="9">
    <source>
        <dbReference type="ARBA" id="ARBA00023662"/>
    </source>
</evidence>
<dbReference type="PANTHER" id="PTHR14885">
    <property type="entry name" value="CILIA- AND FLAGELLA-ASSOCIATED PROTEIN 43-RELATED"/>
    <property type="match status" value="1"/>
</dbReference>
<proteinExistence type="inferred from homology"/>
<evidence type="ECO:0000256" key="8">
    <source>
        <dbReference type="ARBA" id="ARBA00023605"/>
    </source>
</evidence>
<protein>
    <recommendedName>
        <fullName evidence="9">Cilia- and flagella-associated protein 43</fullName>
    </recommendedName>
</protein>
<evidence type="ECO:0000256" key="10">
    <source>
        <dbReference type="SAM" id="Coils"/>
    </source>
</evidence>
<dbReference type="RefSeq" id="XP_017769333.1">
    <property type="nucleotide sequence ID" value="XM_017913844.1"/>
</dbReference>
<dbReference type="InterPro" id="IPR036322">
    <property type="entry name" value="WD40_repeat_dom_sf"/>
</dbReference>
<evidence type="ECO:0000313" key="11">
    <source>
        <dbReference type="Proteomes" id="UP000695000"/>
    </source>
</evidence>
<keyword evidence="12" id="KW-0282">Flagellum</keyword>
<keyword evidence="2" id="KW-0963">Cytoplasm</keyword>
<keyword evidence="4" id="KW-0677">Repeat</keyword>
<name>A0ABM1M433_NICVS</name>
<dbReference type="InterPro" id="IPR015943">
    <property type="entry name" value="WD40/YVTN_repeat-like_dom_sf"/>
</dbReference>
<evidence type="ECO:0000256" key="3">
    <source>
        <dbReference type="ARBA" id="ARBA00022574"/>
    </source>
</evidence>
<keyword evidence="5 10" id="KW-0175">Coiled coil</keyword>
<keyword evidence="3" id="KW-0853">WD repeat</keyword>
<feature type="coiled-coil region" evidence="10">
    <location>
        <begin position="850"/>
        <end position="880"/>
    </location>
</feature>
<dbReference type="Pfam" id="PF25828">
    <property type="entry name" value="CC_Cfap43"/>
    <property type="match status" value="1"/>
</dbReference>
<dbReference type="Proteomes" id="UP000695000">
    <property type="component" value="Unplaced"/>
</dbReference>
<reference evidence="12" key="1">
    <citation type="submission" date="2025-08" db="UniProtKB">
        <authorList>
            <consortium name="RefSeq"/>
        </authorList>
    </citation>
    <scope>IDENTIFICATION</scope>
    <source>
        <tissue evidence="12">Whole Larva</tissue>
    </source>
</reference>
<comment type="subcellular location">
    <subcellularLocation>
        <location evidence="1">Cytoplasm</location>
        <location evidence="1">Cytoskeleton</location>
        <location evidence="1">Cilium axoneme</location>
    </subcellularLocation>
</comment>
<organism evidence="11 12">
    <name type="scientific">Nicrophorus vespilloides</name>
    <name type="common">Boreal carrion beetle</name>
    <dbReference type="NCBI Taxonomy" id="110193"/>
    <lineage>
        <taxon>Eukaryota</taxon>
        <taxon>Metazoa</taxon>
        <taxon>Ecdysozoa</taxon>
        <taxon>Arthropoda</taxon>
        <taxon>Hexapoda</taxon>
        <taxon>Insecta</taxon>
        <taxon>Pterygota</taxon>
        <taxon>Neoptera</taxon>
        <taxon>Endopterygota</taxon>
        <taxon>Coleoptera</taxon>
        <taxon>Polyphaga</taxon>
        <taxon>Staphyliniformia</taxon>
        <taxon>Silphidae</taxon>
        <taxon>Nicrophorinae</taxon>
        <taxon>Nicrophorus</taxon>
    </lineage>
</organism>
<sequence>MSDADVPLSKSQTEWVKLGKVRHLYFIGKEICCFYGGCHILFVHVVSGQQRLLRVNDSEIGEGVRCFAGHRSLPFFAYAEKCKKPKIKVLSYPEFKIISTMHDDNCEQYIRTVFTETELMIALTGFPSCTMVVYKWRTGEYVASASTDLIYSKQILRSNFGCPVRLFHVIKYTTQVYVWEVSMCGRKCIMNSEKISHRDPLNMKGITSSHWTTDGALIVCDTKGNIYTLSTDYKLDEIIHWDEDGPNTATFCWHKNGALIQGCTGEIRHYVKTGDWVLNWSVHTPLSIKKFNGREHLVCITQINDVRLFNEQTKDFDKVCGDSSRISDFAIIFPRGKTFVTLSHQRKLNLWNIATGLLLNRIKFEGEKLVEIASNPKYPYVAVTNNLGMLRLYSALEDTLELMTSFQLCRQPLNVVKFFEDSKIIVTGNMDTGELFVIEGVPGSKFNIIGNVSADAQLADLILVGSKACIRLFTIVITSNMFCAGNNITRFCITKAGTTVKTYELEHPERLYTRLYVSLDPQKRDRIFYATPMDNKNLHELETKRADTHARIINRIPSGHWMKRICYYFTEQYILTYGYDGLIMVRPANDMTQILYTLMPHHRIDCGIKRAAATPDLKYVISLGFDNILVGTSVTDIKVNEEYEAKVELLMQEYTEMFSKPTIGFIPIGILEGKAWSEYYELMRIEGERIKYEKERNSILKEFQRIKTAVCDLLTQNSEGPENELLDLQDFNLDLNLKEEKIKASKEKCDNTKMYLENLIAEETRVSKLIKERFWDKISVQKRNMWAIFGFFDVNSYAIPPADGIKQENLVKIQKNREIEELLASDTFQPWKCITEEELNEKLNVNPHLNMNKEQSFINLEDDEEEEEENEELIERQNAEFETYTALCGSTIHTFVDLDPGHYTQPELQSFYQHYWDLYMSMNEQQKLMEFFNQKFESMSQTKIHEMSSIMEKNARLRYLLDELNYFSKNKLSIIIFDPEWMQDENPEMLTKVDSSEVSITPYISPSEQDLLDAEAAEAERIRLLRLADDFKERALMKMMNGVLEVRWEEELRKEVPKPKCMLEKQPEKYNVDDLKDIKDYEAAVVFLASERERYRVILQTEYTKLSSQLRDNVKKFNDRLQELMILKIQVESANTNEMLRANRLRQWEIKRNLMDKEDNDIMKLISQNQSTTNSLSSLVASLKEFKMEIRSNLEMLQSKEKFLDKNFRKDFQDVSTAVFEMLVKLYKKRPKINLRTIGSTCVLNVTSQCVVNHTRSILLLPEAIEYLNSLDFLDKFVGLPLVIDEHNYSVLCRHRRLKIESEIKIRASAMELTEAESTIDMFEKRYIKSRDLHSILIKKLEDLREKKFQHSLNIELQIVLKEGFVEIPRTGSMDDFKDALIISRADVEHINDVIIDAGKKKIKAMKNAMCFKREIMLKEWEHKKKKMEIEDLHYKLADIKSVKLTKVLQDFLKSKARGESADKLLSFEHEVELAKLKYVKMINEHKQKIKEIEGKLVQLEIENKKIDKQIKKVNVDVCDYQLHFDKNLEKKEKEFLEMKINAYLKRAKLVSQIQSNHNEILVLQAELEILRLKTFPVLDYKIDE</sequence>
<dbReference type="SUPFAM" id="SSF50978">
    <property type="entry name" value="WD40 repeat-like"/>
    <property type="match status" value="1"/>
</dbReference>
<evidence type="ECO:0000256" key="5">
    <source>
        <dbReference type="ARBA" id="ARBA00023054"/>
    </source>
</evidence>
<keyword evidence="6" id="KW-0206">Cytoskeleton</keyword>
<keyword evidence="11" id="KW-1185">Reference proteome</keyword>
<evidence type="ECO:0000256" key="1">
    <source>
        <dbReference type="ARBA" id="ARBA00004430"/>
    </source>
</evidence>
<accession>A0ABM1M433</accession>
<comment type="similarity">
    <text evidence="8">Belongs to the CFAP43 family.</text>
</comment>
<evidence type="ECO:0000256" key="4">
    <source>
        <dbReference type="ARBA" id="ARBA00022737"/>
    </source>
</evidence>
<gene>
    <name evidence="12" type="primary">LOC108557359</name>
</gene>
<evidence type="ECO:0000313" key="12">
    <source>
        <dbReference type="RefSeq" id="XP_017769333.1"/>
    </source>
</evidence>
<dbReference type="PANTHER" id="PTHR14885:SF1">
    <property type="entry name" value="CILIA- AND FLAGELLA-ASSOCIATED PROTEIN 43"/>
    <property type="match status" value="1"/>
</dbReference>
<keyword evidence="12" id="KW-0969">Cilium</keyword>